<reference evidence="2 3" key="1">
    <citation type="submission" date="2014-02" db="EMBL/GenBank/DDBJ databases">
        <title>Transposable element dynamics among asymbiotic and ectomycorrhizal Amanita fungi.</title>
        <authorList>
            <consortium name="DOE Joint Genome Institute"/>
            <person name="Hess J."/>
            <person name="Skrede I."/>
            <person name="Wolfe B."/>
            <person name="LaButti K."/>
            <person name="Ohm R.A."/>
            <person name="Grigoriev I.V."/>
            <person name="Pringle A."/>
        </authorList>
    </citation>
    <scope>NUCLEOTIDE SEQUENCE [LARGE SCALE GENOMIC DNA]</scope>
    <source>
        <strain evidence="2 3">SKay4041</strain>
    </source>
</reference>
<dbReference type="InterPro" id="IPR014729">
    <property type="entry name" value="Rossmann-like_a/b/a_fold"/>
</dbReference>
<sequence length="351" mass="38702">MPIAIDRQGFPTSPEIVNNALLLATLSNLTIPQFLAPVITSATAATRSRLVIVLFSRFFNNRHGAMNADIPPGSPGVSHIGKWDDIQRLLTFVYVQAVKTAQEMGKVLMDIDILLRGLDVDVPSELGDDVDIVFRVAGDSIPVPLPSKISEIRYSYLPVGDRNNDVYREPMSPTEPDVGTLPAFYPVVALGGTFDHLHAGHKILLSMGAWIANRKLIVGVTDDSLLQKKVNKHVIEKLAVRMERVRGFLNFFKPGLEYEIVAIYDVYGPTGWEPDIQALVVSRETLEGATAIASHRAAKKLPTLEQFVIDVISSTSSCLDYADAEWLKKSKLSSTYIREWIVSQGGQEMAM</sequence>
<dbReference type="Gene3D" id="3.40.50.620">
    <property type="entry name" value="HUPs"/>
    <property type="match status" value="1"/>
</dbReference>
<protein>
    <recommendedName>
        <fullName evidence="1">Cytidyltransferase-like domain-containing protein</fullName>
    </recommendedName>
</protein>
<gene>
    <name evidence="2" type="ORF">AMATHDRAFT_141860</name>
</gene>
<dbReference type="OrthoDB" id="330671at2759"/>
<evidence type="ECO:0000259" key="1">
    <source>
        <dbReference type="Pfam" id="PF01467"/>
    </source>
</evidence>
<dbReference type="PANTHER" id="PTHR10695">
    <property type="entry name" value="DEPHOSPHO-COA KINASE-RELATED"/>
    <property type="match status" value="1"/>
</dbReference>
<dbReference type="PANTHER" id="PTHR10695:SF46">
    <property type="entry name" value="BIFUNCTIONAL COENZYME A SYNTHASE-RELATED"/>
    <property type="match status" value="1"/>
</dbReference>
<dbReference type="EMBL" id="KZ301985">
    <property type="protein sequence ID" value="PFH51752.1"/>
    <property type="molecule type" value="Genomic_DNA"/>
</dbReference>
<name>A0A2A9NVP8_9AGAR</name>
<accession>A0A2A9NVP8</accession>
<proteinExistence type="predicted"/>
<dbReference type="GO" id="GO:0015937">
    <property type="term" value="P:coenzyme A biosynthetic process"/>
    <property type="evidence" value="ECO:0007669"/>
    <property type="project" value="TreeGrafter"/>
</dbReference>
<dbReference type="STRING" id="703135.A0A2A9NVP8"/>
<feature type="domain" description="Cytidyltransferase-like" evidence="1">
    <location>
        <begin position="190"/>
        <end position="339"/>
    </location>
</feature>
<keyword evidence="3" id="KW-1185">Reference proteome</keyword>
<dbReference type="InterPro" id="IPR004821">
    <property type="entry name" value="Cyt_trans-like"/>
</dbReference>
<dbReference type="Proteomes" id="UP000242287">
    <property type="component" value="Unassembled WGS sequence"/>
</dbReference>
<organism evidence="2 3">
    <name type="scientific">Amanita thiersii Skay4041</name>
    <dbReference type="NCBI Taxonomy" id="703135"/>
    <lineage>
        <taxon>Eukaryota</taxon>
        <taxon>Fungi</taxon>
        <taxon>Dikarya</taxon>
        <taxon>Basidiomycota</taxon>
        <taxon>Agaricomycotina</taxon>
        <taxon>Agaricomycetes</taxon>
        <taxon>Agaricomycetidae</taxon>
        <taxon>Agaricales</taxon>
        <taxon>Pluteineae</taxon>
        <taxon>Amanitaceae</taxon>
        <taxon>Amanita</taxon>
    </lineage>
</organism>
<dbReference type="AlphaFoldDB" id="A0A2A9NVP8"/>
<dbReference type="GO" id="GO:0004140">
    <property type="term" value="F:dephospho-CoA kinase activity"/>
    <property type="evidence" value="ECO:0007669"/>
    <property type="project" value="TreeGrafter"/>
</dbReference>
<dbReference type="Pfam" id="PF01467">
    <property type="entry name" value="CTP_transf_like"/>
    <property type="match status" value="1"/>
</dbReference>
<evidence type="ECO:0000313" key="3">
    <source>
        <dbReference type="Proteomes" id="UP000242287"/>
    </source>
</evidence>
<dbReference type="SUPFAM" id="SSF52374">
    <property type="entry name" value="Nucleotidylyl transferase"/>
    <property type="match status" value="1"/>
</dbReference>
<evidence type="ECO:0000313" key="2">
    <source>
        <dbReference type="EMBL" id="PFH51752.1"/>
    </source>
</evidence>